<dbReference type="RefSeq" id="WP_207490316.1">
    <property type="nucleotide sequence ID" value="NZ_JADIJS010000009.1"/>
</dbReference>
<keyword evidence="3" id="KW-1185">Reference proteome</keyword>
<dbReference type="EMBL" id="JADIJS010000009">
    <property type="protein sequence ID" value="MBO1042291.1"/>
    <property type="molecule type" value="Genomic_DNA"/>
</dbReference>
<protein>
    <recommendedName>
        <fullName evidence="4">Protease</fullName>
    </recommendedName>
</protein>
<organism evidence="2 3">
    <name type="scientific">Brucella pituitosa</name>
    <dbReference type="NCBI Taxonomy" id="571256"/>
    <lineage>
        <taxon>Bacteria</taxon>
        <taxon>Pseudomonadati</taxon>
        <taxon>Pseudomonadota</taxon>
        <taxon>Alphaproteobacteria</taxon>
        <taxon>Hyphomicrobiales</taxon>
        <taxon>Brucellaceae</taxon>
        <taxon>Brucella/Ochrobactrum group</taxon>
        <taxon>Brucella</taxon>
    </lineage>
</organism>
<feature type="transmembrane region" description="Helical" evidence="1">
    <location>
        <begin position="156"/>
        <end position="174"/>
    </location>
</feature>
<dbReference type="InterPro" id="IPR052712">
    <property type="entry name" value="Acid_resist_chaperone_HdeD"/>
</dbReference>
<sequence length="440" mass="49020">MIRLVFLLLGAQALKPMWRILTIAGAVWILFGIGILYDLGDGKLSVVLDTLAIFLIIEGVVEIGAACARGAREHWIDILRGMAFLFAAFVVFDVPWDNNIAASILFGLAFLADGLFRMTSAFVVHSKRWRVGITAGLIEVGLAVMILATKPLPHRLTVPFCFALLLLTSGYALLRMAIQLRALPDGASVTALPLYLARNWQGGVSRHLLIERGQNSFGNNGILNVYVWTAIGSVTDPERRVLIDRYVAAVDKKGAISTGHSALEMPPDLYISHYPLNDIDHSPDDFRALLNAGHQNDVPGRFNESLTAEAAAWCMPDQKITFSHFNPEALGLFWNSYSQDRTYNLTARNCSTTVIQALDAALEGSSFTGKPLHDFIRIVSDPHFWMMRIVRGRAEAMTWTPGMVLDYTRLLYQVVEQSDRRWRRKLKEAFRDRSTLTGPC</sequence>
<feature type="transmembrane region" description="Helical" evidence="1">
    <location>
        <begin position="131"/>
        <end position="150"/>
    </location>
</feature>
<keyword evidence="1" id="KW-0812">Transmembrane</keyword>
<keyword evidence="1" id="KW-0472">Membrane</keyword>
<feature type="transmembrane region" description="Helical" evidence="1">
    <location>
        <begin position="46"/>
        <end position="68"/>
    </location>
</feature>
<comment type="caution">
    <text evidence="2">The sequence shown here is derived from an EMBL/GenBank/DDBJ whole genome shotgun (WGS) entry which is preliminary data.</text>
</comment>
<evidence type="ECO:0008006" key="4">
    <source>
        <dbReference type="Google" id="ProtNLM"/>
    </source>
</evidence>
<evidence type="ECO:0000313" key="3">
    <source>
        <dbReference type="Proteomes" id="UP000718278"/>
    </source>
</evidence>
<dbReference type="PANTHER" id="PTHR34989:SF1">
    <property type="entry name" value="PROTEIN HDED"/>
    <property type="match status" value="1"/>
</dbReference>
<evidence type="ECO:0000313" key="2">
    <source>
        <dbReference type="EMBL" id="MBO1042291.1"/>
    </source>
</evidence>
<keyword evidence="1" id="KW-1133">Transmembrane helix</keyword>
<feature type="transmembrane region" description="Helical" evidence="1">
    <location>
        <begin position="20"/>
        <end position="40"/>
    </location>
</feature>
<evidence type="ECO:0000256" key="1">
    <source>
        <dbReference type="SAM" id="Phobius"/>
    </source>
</evidence>
<name>A0ABS3K948_9HYPH</name>
<reference evidence="2 3" key="1">
    <citation type="submission" date="2020-10" db="EMBL/GenBank/DDBJ databases">
        <title>Genomic characterization of underground lake bacteria from Wind Cave National Park: Insight into the archetypical LuxI/LuxR and identification of LuxR solos.</title>
        <authorList>
            <person name="Wengert P.C."/>
            <person name="Savka M.A."/>
        </authorList>
    </citation>
    <scope>NUCLEOTIDE SEQUENCE [LARGE SCALE GENOMIC DNA]</scope>
    <source>
        <strain evidence="2 3">SD316</strain>
    </source>
</reference>
<feature type="transmembrane region" description="Helical" evidence="1">
    <location>
        <begin position="100"/>
        <end position="119"/>
    </location>
</feature>
<accession>A0ABS3K948</accession>
<feature type="transmembrane region" description="Helical" evidence="1">
    <location>
        <begin position="75"/>
        <end position="94"/>
    </location>
</feature>
<dbReference type="PANTHER" id="PTHR34989">
    <property type="entry name" value="PROTEIN HDED"/>
    <property type="match status" value="1"/>
</dbReference>
<dbReference type="Proteomes" id="UP000718278">
    <property type="component" value="Unassembled WGS sequence"/>
</dbReference>
<proteinExistence type="predicted"/>
<gene>
    <name evidence="2" type="ORF">IPV26_21765</name>
</gene>